<organism evidence="1 2">
    <name type="scientific">Batillaria attramentaria</name>
    <dbReference type="NCBI Taxonomy" id="370345"/>
    <lineage>
        <taxon>Eukaryota</taxon>
        <taxon>Metazoa</taxon>
        <taxon>Spiralia</taxon>
        <taxon>Lophotrochozoa</taxon>
        <taxon>Mollusca</taxon>
        <taxon>Gastropoda</taxon>
        <taxon>Caenogastropoda</taxon>
        <taxon>Sorbeoconcha</taxon>
        <taxon>Cerithioidea</taxon>
        <taxon>Batillariidae</taxon>
        <taxon>Batillaria</taxon>
    </lineage>
</organism>
<sequence>GPDSSKPQTGFFALQFFQLRAGVSRQRTTFTCSPGQHLAYVGAGIVLRH</sequence>
<dbReference type="Proteomes" id="UP001519460">
    <property type="component" value="Unassembled WGS sequence"/>
</dbReference>
<name>A0ABD0L3M0_9CAEN</name>
<protein>
    <submittedName>
        <fullName evidence="1">Uncharacterized protein</fullName>
    </submittedName>
</protein>
<gene>
    <name evidence="1" type="ORF">BaRGS_00014596</name>
</gene>
<reference evidence="1 2" key="1">
    <citation type="journal article" date="2023" name="Sci. Data">
        <title>Genome assembly of the Korean intertidal mud-creeper Batillaria attramentaria.</title>
        <authorList>
            <person name="Patra A.K."/>
            <person name="Ho P.T."/>
            <person name="Jun S."/>
            <person name="Lee S.J."/>
            <person name="Kim Y."/>
            <person name="Won Y.J."/>
        </authorList>
    </citation>
    <scope>NUCLEOTIDE SEQUENCE [LARGE SCALE GENOMIC DNA]</scope>
    <source>
        <strain evidence="1">Wonlab-2016</strain>
    </source>
</reference>
<keyword evidence="2" id="KW-1185">Reference proteome</keyword>
<dbReference type="AlphaFoldDB" id="A0ABD0L3M0"/>
<evidence type="ECO:0000313" key="1">
    <source>
        <dbReference type="EMBL" id="KAK7494123.1"/>
    </source>
</evidence>
<dbReference type="EMBL" id="JACVVK020000086">
    <property type="protein sequence ID" value="KAK7494123.1"/>
    <property type="molecule type" value="Genomic_DNA"/>
</dbReference>
<accession>A0ABD0L3M0</accession>
<comment type="caution">
    <text evidence="1">The sequence shown here is derived from an EMBL/GenBank/DDBJ whole genome shotgun (WGS) entry which is preliminary data.</text>
</comment>
<proteinExistence type="predicted"/>
<evidence type="ECO:0000313" key="2">
    <source>
        <dbReference type="Proteomes" id="UP001519460"/>
    </source>
</evidence>
<feature type="non-terminal residue" evidence="1">
    <location>
        <position position="1"/>
    </location>
</feature>